<dbReference type="PANTHER" id="PTHR24241:SF83">
    <property type="entry name" value="G-PROTEIN COUPLED RECEPTOR 150-RELATED"/>
    <property type="match status" value="1"/>
</dbReference>
<dbReference type="Pfam" id="PF00001">
    <property type="entry name" value="7tm_1"/>
    <property type="match status" value="1"/>
</dbReference>
<evidence type="ECO:0000256" key="5">
    <source>
        <dbReference type="ARBA" id="ARBA00022989"/>
    </source>
</evidence>
<feature type="transmembrane region" description="Helical" evidence="9">
    <location>
        <begin position="93"/>
        <end position="116"/>
    </location>
</feature>
<proteinExistence type="inferred from homology"/>
<keyword evidence="3" id="KW-1003">Cell membrane</keyword>
<dbReference type="PANTHER" id="PTHR24241">
    <property type="entry name" value="NEUROPEPTIDE RECEPTOR-RELATED G-PROTEIN COUPLED RECEPTOR"/>
    <property type="match status" value="1"/>
</dbReference>
<keyword evidence="7 8" id="KW-0675">Receptor</keyword>
<sequence length="372" mass="41088">MEDAVLGPQYASTLRIAVIGTMLVLSLVGNSFVCYRLLTSRRQRLLKTQVLFLNLALADLLVTLVTMNTQLLWEIVGRVWVAGDIPCRVFKVLQTYALVSSTYMLVGIAVDRHFAICSPLTPAPKPRLVAATCWLLSLVSSVPNLFAFRLVAVREKNYCSSVFYVYRDYPAVRQIYMAFIFALVFVLPLVALVGLYASVLLRLWKLAAVATPQSLRARRVVNSPGRNPDRSTLPKVRVRTLKMAAVISLAFLVTNLPYMVQEMLLAFWPHVSLGPHAVAVFGVISASNSAVNPYIYLAFNGGSGSTVCGARVRGVWRRLTRSSASKRSTVSFRTQWTTLKVPDNKGALATAELPLAQDLENCEMQDKAGEKV</sequence>
<reference evidence="11" key="2">
    <citation type="submission" date="2021-09" db="EMBL/GenBank/DDBJ databases">
        <authorList>
            <person name="Jia N."/>
            <person name="Wang J."/>
            <person name="Shi W."/>
            <person name="Du L."/>
            <person name="Sun Y."/>
            <person name="Zhan W."/>
            <person name="Jiang J."/>
            <person name="Wang Q."/>
            <person name="Zhang B."/>
            <person name="Ji P."/>
            <person name="Sakyi L.B."/>
            <person name="Cui X."/>
            <person name="Yuan T."/>
            <person name="Jiang B."/>
            <person name="Yang W."/>
            <person name="Lam T.T.-Y."/>
            <person name="Chang Q."/>
            <person name="Ding S."/>
            <person name="Wang X."/>
            <person name="Zhu J."/>
            <person name="Ruan X."/>
            <person name="Zhao L."/>
            <person name="Wei J."/>
            <person name="Que T."/>
            <person name="Du C."/>
            <person name="Cheng J."/>
            <person name="Dai P."/>
            <person name="Han X."/>
            <person name="Huang E."/>
            <person name="Gao Y."/>
            <person name="Liu J."/>
            <person name="Shao H."/>
            <person name="Ye R."/>
            <person name="Li L."/>
            <person name="Wei W."/>
            <person name="Wang X."/>
            <person name="Wang C."/>
            <person name="Huo Q."/>
            <person name="Li W."/>
            <person name="Guo W."/>
            <person name="Chen H."/>
            <person name="Chen S."/>
            <person name="Zhou L."/>
            <person name="Zhou L."/>
            <person name="Ni X."/>
            <person name="Tian J."/>
            <person name="Zhou Y."/>
            <person name="Sheng Y."/>
            <person name="Liu T."/>
            <person name="Pan Y."/>
            <person name="Xia L."/>
            <person name="Li J."/>
            <person name="Zhao F."/>
            <person name="Cao W."/>
        </authorList>
    </citation>
    <scope>NUCLEOTIDE SEQUENCE</scope>
    <source>
        <strain evidence="11">Rsan-2018</strain>
        <tissue evidence="11">Larvae</tissue>
    </source>
</reference>
<feature type="transmembrane region" description="Helical" evidence="9">
    <location>
        <begin position="50"/>
        <end position="73"/>
    </location>
</feature>
<dbReference type="InterPro" id="IPR017452">
    <property type="entry name" value="GPCR_Rhodpsn_7TM"/>
</dbReference>
<dbReference type="GO" id="GO:0004930">
    <property type="term" value="F:G protein-coupled receptor activity"/>
    <property type="evidence" value="ECO:0007669"/>
    <property type="project" value="UniProtKB-KW"/>
</dbReference>
<evidence type="ECO:0000259" key="10">
    <source>
        <dbReference type="PROSITE" id="PS50262"/>
    </source>
</evidence>
<dbReference type="Gene3D" id="1.20.1070.10">
    <property type="entry name" value="Rhodopsin 7-helix transmembrane proteins"/>
    <property type="match status" value="1"/>
</dbReference>
<evidence type="ECO:0000256" key="2">
    <source>
        <dbReference type="ARBA" id="ARBA00010663"/>
    </source>
</evidence>
<dbReference type="SUPFAM" id="SSF81321">
    <property type="entry name" value="Family A G protein-coupled receptor-like"/>
    <property type="match status" value="1"/>
</dbReference>
<comment type="subcellular location">
    <subcellularLocation>
        <location evidence="1">Cell membrane</location>
        <topology evidence="1">Multi-pass membrane protein</topology>
    </subcellularLocation>
</comment>
<evidence type="ECO:0000313" key="12">
    <source>
        <dbReference type="Proteomes" id="UP000821837"/>
    </source>
</evidence>
<dbReference type="GO" id="GO:0005886">
    <property type="term" value="C:plasma membrane"/>
    <property type="evidence" value="ECO:0007669"/>
    <property type="project" value="UniProtKB-SubCell"/>
</dbReference>
<dbReference type="PROSITE" id="PS50262">
    <property type="entry name" value="G_PROTEIN_RECEP_F1_2"/>
    <property type="match status" value="1"/>
</dbReference>
<keyword evidence="5 9" id="KW-1133">Transmembrane helix</keyword>
<dbReference type="InterPro" id="IPR000276">
    <property type="entry name" value="GPCR_Rhodpsn"/>
</dbReference>
<dbReference type="PROSITE" id="PS00237">
    <property type="entry name" value="G_PROTEIN_RECEP_F1_1"/>
    <property type="match status" value="1"/>
</dbReference>
<dbReference type="EMBL" id="JABSTV010001897">
    <property type="protein sequence ID" value="KAH7931888.1"/>
    <property type="molecule type" value="Genomic_DNA"/>
</dbReference>
<dbReference type="OrthoDB" id="5987909at2759"/>
<evidence type="ECO:0000256" key="9">
    <source>
        <dbReference type="SAM" id="Phobius"/>
    </source>
</evidence>
<dbReference type="Proteomes" id="UP000821837">
    <property type="component" value="Unassembled WGS sequence"/>
</dbReference>
<keyword evidence="8" id="KW-0297">G-protein coupled receptor</keyword>
<name>A0A9D4P8T2_RHISA</name>
<evidence type="ECO:0000256" key="6">
    <source>
        <dbReference type="ARBA" id="ARBA00023136"/>
    </source>
</evidence>
<dbReference type="OMA" id="LENCEMQ"/>
<accession>A0A9D4P8T2</accession>
<dbReference type="GO" id="GO:0032870">
    <property type="term" value="P:cellular response to hormone stimulus"/>
    <property type="evidence" value="ECO:0007669"/>
    <property type="project" value="TreeGrafter"/>
</dbReference>
<dbReference type="GO" id="GO:0042277">
    <property type="term" value="F:peptide binding"/>
    <property type="evidence" value="ECO:0007669"/>
    <property type="project" value="TreeGrafter"/>
</dbReference>
<feature type="transmembrane region" description="Helical" evidence="9">
    <location>
        <begin position="16"/>
        <end position="38"/>
    </location>
</feature>
<gene>
    <name evidence="11" type="ORF">HPB52_025164</name>
</gene>
<keyword evidence="12" id="KW-1185">Reference proteome</keyword>
<feature type="domain" description="G-protein coupled receptors family 1 profile" evidence="10">
    <location>
        <begin position="29"/>
        <end position="296"/>
    </location>
</feature>
<evidence type="ECO:0000256" key="8">
    <source>
        <dbReference type="RuleBase" id="RU000688"/>
    </source>
</evidence>
<evidence type="ECO:0000256" key="4">
    <source>
        <dbReference type="ARBA" id="ARBA00022692"/>
    </source>
</evidence>
<keyword evidence="6 9" id="KW-0472">Membrane</keyword>
<comment type="caution">
    <text evidence="11">The sequence shown here is derived from an EMBL/GenBank/DDBJ whole genome shotgun (WGS) entry which is preliminary data.</text>
</comment>
<evidence type="ECO:0000256" key="3">
    <source>
        <dbReference type="ARBA" id="ARBA00022475"/>
    </source>
</evidence>
<keyword evidence="8" id="KW-0807">Transducer</keyword>
<organism evidence="11 12">
    <name type="scientific">Rhipicephalus sanguineus</name>
    <name type="common">Brown dog tick</name>
    <name type="synonym">Ixodes sanguineus</name>
    <dbReference type="NCBI Taxonomy" id="34632"/>
    <lineage>
        <taxon>Eukaryota</taxon>
        <taxon>Metazoa</taxon>
        <taxon>Ecdysozoa</taxon>
        <taxon>Arthropoda</taxon>
        <taxon>Chelicerata</taxon>
        <taxon>Arachnida</taxon>
        <taxon>Acari</taxon>
        <taxon>Parasitiformes</taxon>
        <taxon>Ixodida</taxon>
        <taxon>Ixodoidea</taxon>
        <taxon>Ixodidae</taxon>
        <taxon>Rhipicephalinae</taxon>
        <taxon>Rhipicephalus</taxon>
        <taxon>Rhipicephalus</taxon>
    </lineage>
</organism>
<dbReference type="VEuPathDB" id="VectorBase:RSAN_031392"/>
<feature type="transmembrane region" description="Helical" evidence="9">
    <location>
        <begin position="175"/>
        <end position="197"/>
    </location>
</feature>
<evidence type="ECO:0000256" key="7">
    <source>
        <dbReference type="ARBA" id="ARBA00023170"/>
    </source>
</evidence>
<feature type="transmembrane region" description="Helical" evidence="9">
    <location>
        <begin position="128"/>
        <end position="148"/>
    </location>
</feature>
<comment type="similarity">
    <text evidence="2 8">Belongs to the G-protein coupled receptor 1 family.</text>
</comment>
<keyword evidence="4 8" id="KW-0812">Transmembrane</keyword>
<reference evidence="11" key="1">
    <citation type="journal article" date="2020" name="Cell">
        <title>Large-Scale Comparative Analyses of Tick Genomes Elucidate Their Genetic Diversity and Vector Capacities.</title>
        <authorList>
            <consortium name="Tick Genome and Microbiome Consortium (TIGMIC)"/>
            <person name="Jia N."/>
            <person name="Wang J."/>
            <person name="Shi W."/>
            <person name="Du L."/>
            <person name="Sun Y."/>
            <person name="Zhan W."/>
            <person name="Jiang J.F."/>
            <person name="Wang Q."/>
            <person name="Zhang B."/>
            <person name="Ji P."/>
            <person name="Bell-Sakyi L."/>
            <person name="Cui X.M."/>
            <person name="Yuan T.T."/>
            <person name="Jiang B.G."/>
            <person name="Yang W.F."/>
            <person name="Lam T.T."/>
            <person name="Chang Q.C."/>
            <person name="Ding S.J."/>
            <person name="Wang X.J."/>
            <person name="Zhu J.G."/>
            <person name="Ruan X.D."/>
            <person name="Zhao L."/>
            <person name="Wei J.T."/>
            <person name="Ye R.Z."/>
            <person name="Que T.C."/>
            <person name="Du C.H."/>
            <person name="Zhou Y.H."/>
            <person name="Cheng J.X."/>
            <person name="Dai P.F."/>
            <person name="Guo W.B."/>
            <person name="Han X.H."/>
            <person name="Huang E.J."/>
            <person name="Li L.F."/>
            <person name="Wei W."/>
            <person name="Gao Y.C."/>
            <person name="Liu J.Z."/>
            <person name="Shao H.Z."/>
            <person name="Wang X."/>
            <person name="Wang C.C."/>
            <person name="Yang T.C."/>
            <person name="Huo Q.B."/>
            <person name="Li W."/>
            <person name="Chen H.Y."/>
            <person name="Chen S.E."/>
            <person name="Zhou L.G."/>
            <person name="Ni X.B."/>
            <person name="Tian J.H."/>
            <person name="Sheng Y."/>
            <person name="Liu T."/>
            <person name="Pan Y.S."/>
            <person name="Xia L.Y."/>
            <person name="Li J."/>
            <person name="Zhao F."/>
            <person name="Cao W.C."/>
        </authorList>
    </citation>
    <scope>NUCLEOTIDE SEQUENCE</scope>
    <source>
        <strain evidence="11">Rsan-2018</strain>
    </source>
</reference>
<feature type="transmembrane region" description="Helical" evidence="9">
    <location>
        <begin position="240"/>
        <end position="260"/>
    </location>
</feature>
<evidence type="ECO:0000313" key="11">
    <source>
        <dbReference type="EMBL" id="KAH7931888.1"/>
    </source>
</evidence>
<dbReference type="AlphaFoldDB" id="A0A9D4P8T2"/>
<evidence type="ECO:0000256" key="1">
    <source>
        <dbReference type="ARBA" id="ARBA00004651"/>
    </source>
</evidence>
<protein>
    <recommendedName>
        <fullName evidence="10">G-protein coupled receptors family 1 profile domain-containing protein</fullName>
    </recommendedName>
</protein>
<dbReference type="PRINTS" id="PR00237">
    <property type="entry name" value="GPCRRHODOPSN"/>
</dbReference>